<dbReference type="STRING" id="1121925.SAMN02746011_00283"/>
<dbReference type="Pfam" id="PF01625">
    <property type="entry name" value="PMSR"/>
    <property type="match status" value="1"/>
</dbReference>
<evidence type="ECO:0000256" key="3">
    <source>
        <dbReference type="ARBA" id="ARBA00047806"/>
    </source>
</evidence>
<accession>A0A1T4JQA3</accession>
<feature type="domain" description="Peptide methionine sulphoxide reductase MsrA" evidence="6">
    <location>
        <begin position="6"/>
        <end position="156"/>
    </location>
</feature>
<comment type="catalytic activity">
    <reaction evidence="3 5">
        <text>L-methionyl-[protein] + [thioredoxin]-disulfide + H2O = L-methionyl-(S)-S-oxide-[protein] + [thioredoxin]-dithiol</text>
        <dbReference type="Rhea" id="RHEA:14217"/>
        <dbReference type="Rhea" id="RHEA-COMP:10698"/>
        <dbReference type="Rhea" id="RHEA-COMP:10700"/>
        <dbReference type="Rhea" id="RHEA-COMP:12313"/>
        <dbReference type="Rhea" id="RHEA-COMP:12315"/>
        <dbReference type="ChEBI" id="CHEBI:15377"/>
        <dbReference type="ChEBI" id="CHEBI:16044"/>
        <dbReference type="ChEBI" id="CHEBI:29950"/>
        <dbReference type="ChEBI" id="CHEBI:44120"/>
        <dbReference type="ChEBI" id="CHEBI:50058"/>
        <dbReference type="EC" id="1.8.4.11"/>
    </reaction>
</comment>
<dbReference type="OrthoDB" id="4174719at2"/>
<dbReference type="HAMAP" id="MF_01401">
    <property type="entry name" value="MsrA"/>
    <property type="match status" value="1"/>
</dbReference>
<evidence type="ECO:0000256" key="1">
    <source>
        <dbReference type="ARBA" id="ARBA00005591"/>
    </source>
</evidence>
<dbReference type="InterPro" id="IPR002569">
    <property type="entry name" value="Met_Sox_Rdtase_MsrA_dom"/>
</dbReference>
<evidence type="ECO:0000256" key="4">
    <source>
        <dbReference type="ARBA" id="ARBA00048782"/>
    </source>
</evidence>
<dbReference type="EC" id="1.8.4.11" evidence="5"/>
<keyword evidence="8" id="KW-1185">Reference proteome</keyword>
<feature type="active site" evidence="5">
    <location>
        <position position="12"/>
    </location>
</feature>
<dbReference type="GO" id="GO:0033744">
    <property type="term" value="F:L-methionine:thioredoxin-disulfide S-oxidoreductase activity"/>
    <property type="evidence" value="ECO:0007669"/>
    <property type="project" value="RHEA"/>
</dbReference>
<evidence type="ECO:0000313" key="7">
    <source>
        <dbReference type="EMBL" id="SJZ32265.1"/>
    </source>
</evidence>
<dbReference type="SUPFAM" id="SSF55068">
    <property type="entry name" value="Peptide methionine sulfoxide reductase"/>
    <property type="match status" value="1"/>
</dbReference>
<dbReference type="Proteomes" id="UP000189941">
    <property type="component" value="Unassembled WGS sequence"/>
</dbReference>
<comment type="function">
    <text evidence="5">Has an important function as a repair enzyme for proteins that have been inactivated by oxidation. Catalyzes the reversible oxidation-reduction of methionine sulfoxide in proteins to methionine.</text>
</comment>
<gene>
    <name evidence="5" type="primary">msrA</name>
    <name evidence="7" type="ORF">SAMN02746011_00283</name>
</gene>
<keyword evidence="2 5" id="KW-0560">Oxidoreductase</keyword>
<protein>
    <recommendedName>
        <fullName evidence="5">Peptide methionine sulfoxide reductase MsrA</fullName>
        <shortName evidence="5">Protein-methionine-S-oxide reductase</shortName>
        <ecNumber evidence="5">1.8.4.11</ecNumber>
    </recommendedName>
    <alternativeName>
        <fullName evidence="5">Peptide-methionine (S)-S-oxide reductase</fullName>
        <shortName evidence="5">Peptide Met(O) reductase</shortName>
    </alternativeName>
</protein>
<name>A0A1T4JQA3_9LACT</name>
<comment type="catalytic activity">
    <reaction evidence="4 5">
        <text>[thioredoxin]-disulfide + L-methionine + H2O = L-methionine (S)-S-oxide + [thioredoxin]-dithiol</text>
        <dbReference type="Rhea" id="RHEA:19993"/>
        <dbReference type="Rhea" id="RHEA-COMP:10698"/>
        <dbReference type="Rhea" id="RHEA-COMP:10700"/>
        <dbReference type="ChEBI" id="CHEBI:15377"/>
        <dbReference type="ChEBI" id="CHEBI:29950"/>
        <dbReference type="ChEBI" id="CHEBI:50058"/>
        <dbReference type="ChEBI" id="CHEBI:57844"/>
        <dbReference type="ChEBI" id="CHEBI:58772"/>
        <dbReference type="EC" id="1.8.4.11"/>
    </reaction>
</comment>
<organism evidence="7 8">
    <name type="scientific">Globicatella sulfidifaciens DSM 15739</name>
    <dbReference type="NCBI Taxonomy" id="1121925"/>
    <lineage>
        <taxon>Bacteria</taxon>
        <taxon>Bacillati</taxon>
        <taxon>Bacillota</taxon>
        <taxon>Bacilli</taxon>
        <taxon>Lactobacillales</taxon>
        <taxon>Aerococcaceae</taxon>
        <taxon>Globicatella</taxon>
    </lineage>
</organism>
<dbReference type="Gene3D" id="3.30.1060.10">
    <property type="entry name" value="Peptide methionine sulphoxide reductase MsrA"/>
    <property type="match status" value="1"/>
</dbReference>
<dbReference type="EMBL" id="FUWO01000002">
    <property type="protein sequence ID" value="SJZ32265.1"/>
    <property type="molecule type" value="Genomic_DNA"/>
</dbReference>
<dbReference type="RefSeq" id="WP_078755143.1">
    <property type="nucleotide sequence ID" value="NZ_FUWO01000002.1"/>
</dbReference>
<dbReference type="PANTHER" id="PTHR43774:SF1">
    <property type="entry name" value="PEPTIDE METHIONINE SULFOXIDE REDUCTASE MSRA 2"/>
    <property type="match status" value="1"/>
</dbReference>
<reference evidence="8" key="1">
    <citation type="submission" date="2017-02" db="EMBL/GenBank/DDBJ databases">
        <authorList>
            <person name="Varghese N."/>
            <person name="Submissions S."/>
        </authorList>
    </citation>
    <scope>NUCLEOTIDE SEQUENCE [LARGE SCALE GENOMIC DNA]</scope>
    <source>
        <strain evidence="8">DSM 15739</strain>
    </source>
</reference>
<comment type="similarity">
    <text evidence="1 5">Belongs to the MsrA Met sulfoxide reductase family.</text>
</comment>
<evidence type="ECO:0000256" key="2">
    <source>
        <dbReference type="ARBA" id="ARBA00023002"/>
    </source>
</evidence>
<sequence length="173" mass="20008">MSQEVAIFAGGCFWCMVHPFDQWPGVISVESGYTGGHVMNPSYEQVKTGMTGHTEAVKITYDPAIISYQKLLEVYWSVIDPTDLAGQFVDRGSSYRPEIFYTTPEQKKLAEQSKEHLDLSQRFSKPIVVPITEATEFFVAEDYHQDFYKKNPTHYQRYRQGSGRDQFIERFQQ</sequence>
<evidence type="ECO:0000256" key="5">
    <source>
        <dbReference type="HAMAP-Rule" id="MF_01401"/>
    </source>
</evidence>
<proteinExistence type="inferred from homology"/>
<dbReference type="GO" id="GO:0008113">
    <property type="term" value="F:peptide-methionine (S)-S-oxide reductase activity"/>
    <property type="evidence" value="ECO:0007669"/>
    <property type="project" value="UniProtKB-UniRule"/>
</dbReference>
<dbReference type="AlphaFoldDB" id="A0A1T4JQA3"/>
<evidence type="ECO:0000259" key="6">
    <source>
        <dbReference type="Pfam" id="PF01625"/>
    </source>
</evidence>
<dbReference type="NCBIfam" id="TIGR00401">
    <property type="entry name" value="msrA"/>
    <property type="match status" value="1"/>
</dbReference>
<evidence type="ECO:0000313" key="8">
    <source>
        <dbReference type="Proteomes" id="UP000189941"/>
    </source>
</evidence>
<dbReference type="PANTHER" id="PTHR43774">
    <property type="entry name" value="PEPTIDE METHIONINE SULFOXIDE REDUCTASE"/>
    <property type="match status" value="1"/>
</dbReference>
<dbReference type="InterPro" id="IPR036509">
    <property type="entry name" value="Met_Sox_Rdtase_MsrA_sf"/>
</dbReference>